<dbReference type="Gene3D" id="3.30.1360.40">
    <property type="match status" value="1"/>
</dbReference>
<dbReference type="AlphaFoldDB" id="F4S5C1"/>
<evidence type="ECO:0000313" key="6">
    <source>
        <dbReference type="Proteomes" id="UP000001072"/>
    </source>
</evidence>
<dbReference type="EMBL" id="GL883150">
    <property type="protein sequence ID" value="EGG00140.1"/>
    <property type="molecule type" value="Genomic_DNA"/>
</dbReference>
<comment type="similarity">
    <text evidence="1">Belongs to the RRF family.</text>
</comment>
<dbReference type="HOGENOM" id="CLU_1533299_0_0_1"/>
<dbReference type="GO" id="GO:0006412">
    <property type="term" value="P:translation"/>
    <property type="evidence" value="ECO:0007669"/>
    <property type="project" value="UniProtKB-KW"/>
</dbReference>
<dbReference type="GeneID" id="18927849"/>
<reference evidence="6" key="1">
    <citation type="journal article" date="2011" name="Proc. Natl. Acad. Sci. U.S.A.">
        <title>Obligate biotrophy features unraveled by the genomic analysis of rust fungi.</title>
        <authorList>
            <person name="Duplessis S."/>
            <person name="Cuomo C.A."/>
            <person name="Lin Y.-C."/>
            <person name="Aerts A."/>
            <person name="Tisserant E."/>
            <person name="Veneault-Fourrey C."/>
            <person name="Joly D.L."/>
            <person name="Hacquard S."/>
            <person name="Amselem J."/>
            <person name="Cantarel B.L."/>
            <person name="Chiu R."/>
            <person name="Coutinho P.M."/>
            <person name="Feau N."/>
            <person name="Field M."/>
            <person name="Frey P."/>
            <person name="Gelhaye E."/>
            <person name="Goldberg J."/>
            <person name="Grabherr M.G."/>
            <person name="Kodira C.D."/>
            <person name="Kohler A."/>
            <person name="Kuees U."/>
            <person name="Lindquist E.A."/>
            <person name="Lucas S.M."/>
            <person name="Mago R."/>
            <person name="Mauceli E."/>
            <person name="Morin E."/>
            <person name="Murat C."/>
            <person name="Pangilinan J.L."/>
            <person name="Park R."/>
            <person name="Pearson M."/>
            <person name="Quesneville H."/>
            <person name="Rouhier N."/>
            <person name="Sakthikumar S."/>
            <person name="Salamov A.A."/>
            <person name="Schmutz J."/>
            <person name="Selles B."/>
            <person name="Shapiro H."/>
            <person name="Tanguay P."/>
            <person name="Tuskan G.A."/>
            <person name="Henrissat B."/>
            <person name="Van de Peer Y."/>
            <person name="Rouze P."/>
            <person name="Ellis J.G."/>
            <person name="Dodds P.N."/>
            <person name="Schein J.E."/>
            <person name="Zhong S."/>
            <person name="Hamelin R.C."/>
            <person name="Grigoriev I.V."/>
            <person name="Szabo L.J."/>
            <person name="Martin F."/>
        </authorList>
    </citation>
    <scope>NUCLEOTIDE SEQUENCE [LARGE SCALE GENOMIC DNA]</scope>
    <source>
        <strain evidence="6">98AG31 / pathotype 3-4-7</strain>
    </source>
</reference>
<organism evidence="6">
    <name type="scientific">Melampsora larici-populina (strain 98AG31 / pathotype 3-4-7)</name>
    <name type="common">Poplar leaf rust fungus</name>
    <dbReference type="NCBI Taxonomy" id="747676"/>
    <lineage>
        <taxon>Eukaryota</taxon>
        <taxon>Fungi</taxon>
        <taxon>Dikarya</taxon>
        <taxon>Basidiomycota</taxon>
        <taxon>Pucciniomycotina</taxon>
        <taxon>Pucciniomycetes</taxon>
        <taxon>Pucciniales</taxon>
        <taxon>Melampsoraceae</taxon>
        <taxon>Melampsora</taxon>
    </lineage>
</organism>
<dbReference type="GO" id="GO:0043023">
    <property type="term" value="F:ribosomal large subunit binding"/>
    <property type="evidence" value="ECO:0007669"/>
    <property type="project" value="TreeGrafter"/>
</dbReference>
<keyword evidence="6" id="KW-1185">Reference proteome</keyword>
<dbReference type="GO" id="GO:0005739">
    <property type="term" value="C:mitochondrion"/>
    <property type="evidence" value="ECO:0007669"/>
    <property type="project" value="TreeGrafter"/>
</dbReference>
<dbReference type="Pfam" id="PF01765">
    <property type="entry name" value="RRF"/>
    <property type="match status" value="1"/>
</dbReference>
<dbReference type="InterPro" id="IPR036191">
    <property type="entry name" value="RRF_sf"/>
</dbReference>
<protein>
    <recommendedName>
        <fullName evidence="4">Ribosome recycling factor domain-containing protein</fullName>
    </recommendedName>
</protein>
<dbReference type="SUPFAM" id="SSF55194">
    <property type="entry name" value="Ribosome recycling factor, RRF"/>
    <property type="match status" value="1"/>
</dbReference>
<evidence type="ECO:0000256" key="1">
    <source>
        <dbReference type="ARBA" id="ARBA00005912"/>
    </source>
</evidence>
<dbReference type="InterPro" id="IPR023584">
    <property type="entry name" value="Ribosome_recyc_fac_dom"/>
</dbReference>
<dbReference type="STRING" id="747676.F4S5C1"/>
<evidence type="ECO:0000256" key="3">
    <source>
        <dbReference type="ARBA" id="ARBA00024909"/>
    </source>
</evidence>
<proteinExistence type="inferred from homology"/>
<dbReference type="FunFam" id="3.30.1360.40:FF:000001">
    <property type="entry name" value="Ribosome-recycling factor"/>
    <property type="match status" value="1"/>
</dbReference>
<dbReference type="VEuPathDB" id="FungiDB:MELLADRAFT_39912"/>
<dbReference type="OrthoDB" id="407355at2759"/>
<sequence>MNSGVSKLRVEIKSIVNRVGRLTPAYLDGLKVEIEGGIRSPIEGLAQVIVLDPTKLSVVAYDASHTKMIEQALYDSSLNLTPNLQPDGSIHLAIPKLTTESRQLLSKKAGQVCEQARSVIRNSRQLAQKASRKDLDGNLITKDDFKSNNKVLDEITKAHTKLVDEIENKSKRVLLDQ</sequence>
<dbReference type="Proteomes" id="UP000001072">
    <property type="component" value="Unassembled WGS sequence"/>
</dbReference>
<dbReference type="PANTHER" id="PTHR20982">
    <property type="entry name" value="RIBOSOME RECYCLING FACTOR"/>
    <property type="match status" value="1"/>
</dbReference>
<name>F4S5C1_MELLP</name>
<dbReference type="RefSeq" id="XP_007416543.1">
    <property type="nucleotide sequence ID" value="XM_007416481.1"/>
</dbReference>
<dbReference type="Gene3D" id="1.10.132.20">
    <property type="entry name" value="Ribosome-recycling factor"/>
    <property type="match status" value="1"/>
</dbReference>
<evidence type="ECO:0000256" key="2">
    <source>
        <dbReference type="ARBA" id="ARBA00022917"/>
    </source>
</evidence>
<gene>
    <name evidence="5" type="ORF">MELLADRAFT_39912</name>
</gene>
<dbReference type="eggNOG" id="KOG4759">
    <property type="taxonomic scope" value="Eukaryota"/>
</dbReference>
<dbReference type="KEGG" id="mlr:MELLADRAFT_39912"/>
<evidence type="ECO:0000259" key="4">
    <source>
        <dbReference type="Pfam" id="PF01765"/>
    </source>
</evidence>
<dbReference type="InParanoid" id="F4S5C1"/>
<feature type="domain" description="Ribosome recycling factor" evidence="4">
    <location>
        <begin position="18"/>
        <end position="173"/>
    </location>
</feature>
<evidence type="ECO:0000313" key="5">
    <source>
        <dbReference type="EMBL" id="EGG00140.1"/>
    </source>
</evidence>
<accession>F4S5C1</accession>
<dbReference type="InterPro" id="IPR002661">
    <property type="entry name" value="Ribosome_recyc_fac"/>
</dbReference>
<comment type="function">
    <text evidence="3">Necessary for protein synthesis in mitochondria. Functions as a ribosome recycling factor in mitochondria.</text>
</comment>
<keyword evidence="2" id="KW-0648">Protein biosynthesis</keyword>
<dbReference type="PANTHER" id="PTHR20982:SF3">
    <property type="entry name" value="MITOCHONDRIAL RIBOSOME RECYCLING FACTOR PSEUDO 1"/>
    <property type="match status" value="1"/>
</dbReference>